<proteinExistence type="predicted"/>
<feature type="region of interest" description="Disordered" evidence="1">
    <location>
        <begin position="1"/>
        <end position="67"/>
    </location>
</feature>
<organism evidence="4 5">
    <name type="scientific">Gymnopus androsaceus JB14</name>
    <dbReference type="NCBI Taxonomy" id="1447944"/>
    <lineage>
        <taxon>Eukaryota</taxon>
        <taxon>Fungi</taxon>
        <taxon>Dikarya</taxon>
        <taxon>Basidiomycota</taxon>
        <taxon>Agaricomycotina</taxon>
        <taxon>Agaricomycetes</taxon>
        <taxon>Agaricomycetidae</taxon>
        <taxon>Agaricales</taxon>
        <taxon>Marasmiineae</taxon>
        <taxon>Omphalotaceae</taxon>
        <taxon>Gymnopus</taxon>
    </lineage>
</organism>
<keyword evidence="2" id="KW-0812">Transmembrane</keyword>
<gene>
    <name evidence="4" type="ORF">BT96DRAFT_981201</name>
</gene>
<dbReference type="EMBL" id="ML769767">
    <property type="protein sequence ID" value="KAE9387991.1"/>
    <property type="molecule type" value="Genomic_DNA"/>
</dbReference>
<feature type="compositionally biased region" description="Polar residues" evidence="1">
    <location>
        <begin position="39"/>
        <end position="49"/>
    </location>
</feature>
<evidence type="ECO:0000256" key="1">
    <source>
        <dbReference type="SAM" id="MobiDB-lite"/>
    </source>
</evidence>
<dbReference type="InterPro" id="IPR029481">
    <property type="entry name" value="ABC_trans_N"/>
</dbReference>
<keyword evidence="2" id="KW-1133">Transmembrane helix</keyword>
<evidence type="ECO:0000313" key="5">
    <source>
        <dbReference type="Proteomes" id="UP000799118"/>
    </source>
</evidence>
<keyword evidence="5" id="KW-1185">Reference proteome</keyword>
<feature type="compositionally biased region" description="Basic and acidic residues" evidence="1">
    <location>
        <begin position="20"/>
        <end position="38"/>
    </location>
</feature>
<dbReference type="Pfam" id="PF14510">
    <property type="entry name" value="ABC_trans_N"/>
    <property type="match status" value="1"/>
</dbReference>
<keyword evidence="2" id="KW-0472">Membrane</keyword>
<feature type="compositionally biased region" description="Basic and acidic residues" evidence="1">
    <location>
        <begin position="1"/>
        <end position="13"/>
    </location>
</feature>
<dbReference type="Proteomes" id="UP000799118">
    <property type="component" value="Unassembled WGS sequence"/>
</dbReference>
<protein>
    <recommendedName>
        <fullName evidence="3">Pleiotropic ABC efflux transporter N-terminal domain-containing protein</fullName>
    </recommendedName>
</protein>
<feature type="compositionally biased region" description="Basic and acidic residues" evidence="1">
    <location>
        <begin position="58"/>
        <end position="67"/>
    </location>
</feature>
<evidence type="ECO:0000313" key="4">
    <source>
        <dbReference type="EMBL" id="KAE9387991.1"/>
    </source>
</evidence>
<sequence>MANTRYDEQRIDVESQVPRETAHHVDISGAKREFKELSRQLSGRYQKNPSTTGSEESSSGRDVEKGGVEEERFDLREYLTSSNDAHQQAGVKHKHVGVVWEDLQVEVIGGGGGENMKFYVRTFATDRGLDAILGFILIPFNLVLAYIIAPLLPKKKLPTVPIIH</sequence>
<accession>A0A6A4GQH9</accession>
<evidence type="ECO:0000259" key="3">
    <source>
        <dbReference type="Pfam" id="PF14510"/>
    </source>
</evidence>
<evidence type="ECO:0000256" key="2">
    <source>
        <dbReference type="SAM" id="Phobius"/>
    </source>
</evidence>
<name>A0A6A4GQH9_9AGAR</name>
<feature type="transmembrane region" description="Helical" evidence="2">
    <location>
        <begin position="131"/>
        <end position="149"/>
    </location>
</feature>
<reference evidence="4" key="1">
    <citation type="journal article" date="2019" name="Environ. Microbiol.">
        <title>Fungal ecological strategies reflected in gene transcription - a case study of two litter decomposers.</title>
        <authorList>
            <person name="Barbi F."/>
            <person name="Kohler A."/>
            <person name="Barry K."/>
            <person name="Baskaran P."/>
            <person name="Daum C."/>
            <person name="Fauchery L."/>
            <person name="Ihrmark K."/>
            <person name="Kuo A."/>
            <person name="LaButti K."/>
            <person name="Lipzen A."/>
            <person name="Morin E."/>
            <person name="Grigoriev I.V."/>
            <person name="Henrissat B."/>
            <person name="Lindahl B."/>
            <person name="Martin F."/>
        </authorList>
    </citation>
    <scope>NUCLEOTIDE SEQUENCE</scope>
    <source>
        <strain evidence="4">JB14</strain>
    </source>
</reference>
<dbReference type="OrthoDB" id="245989at2759"/>
<dbReference type="AlphaFoldDB" id="A0A6A4GQH9"/>
<feature type="domain" description="Pleiotropic ABC efflux transporter N-terminal" evidence="3">
    <location>
        <begin position="36"/>
        <end position="109"/>
    </location>
</feature>
<feature type="non-terminal residue" evidence="4">
    <location>
        <position position="164"/>
    </location>
</feature>